<accession>A0A7W7K2K2</accession>
<reference evidence="1 2" key="1">
    <citation type="submission" date="2020-08" db="EMBL/GenBank/DDBJ databases">
        <title>Functional genomics of gut bacteria from endangered species of beetles.</title>
        <authorList>
            <person name="Carlos-Shanley C."/>
        </authorList>
    </citation>
    <scope>NUCLEOTIDE SEQUENCE [LARGE SCALE GENOMIC DNA]</scope>
    <source>
        <strain evidence="1 2">S00224</strain>
    </source>
</reference>
<dbReference type="EMBL" id="JACHLN010000003">
    <property type="protein sequence ID" value="MBB4839844.1"/>
    <property type="molecule type" value="Genomic_DNA"/>
</dbReference>
<organism evidence="1 2">
    <name type="scientific">Sphingomonas kyeonggiensis</name>
    <dbReference type="NCBI Taxonomy" id="1268553"/>
    <lineage>
        <taxon>Bacteria</taxon>
        <taxon>Pseudomonadati</taxon>
        <taxon>Pseudomonadota</taxon>
        <taxon>Alphaproteobacteria</taxon>
        <taxon>Sphingomonadales</taxon>
        <taxon>Sphingomonadaceae</taxon>
        <taxon>Sphingomonas</taxon>
    </lineage>
</organism>
<protein>
    <submittedName>
        <fullName evidence="1">Uncharacterized protein</fullName>
    </submittedName>
</protein>
<gene>
    <name evidence="1" type="ORF">HNP52_002936</name>
</gene>
<dbReference type="Proteomes" id="UP000575241">
    <property type="component" value="Unassembled WGS sequence"/>
</dbReference>
<evidence type="ECO:0000313" key="2">
    <source>
        <dbReference type="Proteomes" id="UP000575241"/>
    </source>
</evidence>
<proteinExistence type="predicted"/>
<sequence>MPRKIRKHDPSDRLLPLILDIQAAGDARMCRTPFSPHDAACRKIGGDERCPQIGMFMRLGQMIGVVGRSQAKEELRHLDEIMR</sequence>
<comment type="caution">
    <text evidence="1">The sequence shown here is derived from an EMBL/GenBank/DDBJ whole genome shotgun (WGS) entry which is preliminary data.</text>
</comment>
<name>A0A7W7K2K2_9SPHN</name>
<dbReference type="AlphaFoldDB" id="A0A7W7K2K2"/>
<keyword evidence="2" id="KW-1185">Reference proteome</keyword>
<evidence type="ECO:0000313" key="1">
    <source>
        <dbReference type="EMBL" id="MBB4839844.1"/>
    </source>
</evidence>